<dbReference type="EMBL" id="BSYR01000033">
    <property type="protein sequence ID" value="GMI98681.1"/>
    <property type="molecule type" value="Genomic_DNA"/>
</dbReference>
<accession>A0A9W7IPA3</accession>
<evidence type="ECO:0000256" key="1">
    <source>
        <dbReference type="SAM" id="Phobius"/>
    </source>
</evidence>
<dbReference type="OrthoDB" id="1627728at2759"/>
<keyword evidence="1" id="KW-0812">Transmembrane</keyword>
<gene>
    <name evidence="2" type="ORF">HRI_003537400</name>
</gene>
<name>A0A9W7IPA3_HIBTR</name>
<keyword evidence="3" id="KW-1185">Reference proteome</keyword>
<evidence type="ECO:0000313" key="2">
    <source>
        <dbReference type="EMBL" id="GMI98681.1"/>
    </source>
</evidence>
<evidence type="ECO:0000313" key="3">
    <source>
        <dbReference type="Proteomes" id="UP001165190"/>
    </source>
</evidence>
<reference evidence="2" key="1">
    <citation type="submission" date="2023-05" db="EMBL/GenBank/DDBJ databases">
        <title>Genome and transcriptome analyses reveal genes involved in the formation of fine ridges on petal epidermal cells in Hibiscus trionum.</title>
        <authorList>
            <person name="Koshimizu S."/>
            <person name="Masuda S."/>
            <person name="Ishii T."/>
            <person name="Shirasu K."/>
            <person name="Hoshino A."/>
            <person name="Arita M."/>
        </authorList>
    </citation>
    <scope>NUCLEOTIDE SEQUENCE</scope>
    <source>
        <strain evidence="2">Hamamatsu line</strain>
    </source>
</reference>
<sequence>MSRTIGSEPAIGSGSFGRINIEGTNSGATMFVPRGMSDKPEGCCCINIYTNSNVQGTNSSVLVGSNIKMKNPGVHLYFGDLKLGEGSSITRRPAGSTLDFGSLFLFVFVPVILIMLISSMLF</sequence>
<keyword evidence="1" id="KW-1133">Transmembrane helix</keyword>
<feature type="transmembrane region" description="Helical" evidence="1">
    <location>
        <begin position="100"/>
        <end position="121"/>
    </location>
</feature>
<dbReference type="Proteomes" id="UP001165190">
    <property type="component" value="Unassembled WGS sequence"/>
</dbReference>
<comment type="caution">
    <text evidence="2">The sequence shown here is derived from an EMBL/GenBank/DDBJ whole genome shotgun (WGS) entry which is preliminary data.</text>
</comment>
<dbReference type="AlphaFoldDB" id="A0A9W7IPA3"/>
<keyword evidence="1" id="KW-0472">Membrane</keyword>
<organism evidence="2 3">
    <name type="scientific">Hibiscus trionum</name>
    <name type="common">Flower of an hour</name>
    <dbReference type="NCBI Taxonomy" id="183268"/>
    <lineage>
        <taxon>Eukaryota</taxon>
        <taxon>Viridiplantae</taxon>
        <taxon>Streptophyta</taxon>
        <taxon>Embryophyta</taxon>
        <taxon>Tracheophyta</taxon>
        <taxon>Spermatophyta</taxon>
        <taxon>Magnoliopsida</taxon>
        <taxon>eudicotyledons</taxon>
        <taxon>Gunneridae</taxon>
        <taxon>Pentapetalae</taxon>
        <taxon>rosids</taxon>
        <taxon>malvids</taxon>
        <taxon>Malvales</taxon>
        <taxon>Malvaceae</taxon>
        <taxon>Malvoideae</taxon>
        <taxon>Hibiscus</taxon>
    </lineage>
</organism>
<protein>
    <submittedName>
        <fullName evidence="2">Uncharacterized protein</fullName>
    </submittedName>
</protein>
<proteinExistence type="predicted"/>